<dbReference type="PROSITE" id="PS50234">
    <property type="entry name" value="VWFA"/>
    <property type="match status" value="1"/>
</dbReference>
<name>A0A0B2VAG5_TOXCA</name>
<dbReference type="SUPFAM" id="SSF53300">
    <property type="entry name" value="vWA-like"/>
    <property type="match status" value="1"/>
</dbReference>
<dbReference type="Proteomes" id="UP000031036">
    <property type="component" value="Unassembled WGS sequence"/>
</dbReference>
<dbReference type="OMA" id="INAMNIG"/>
<dbReference type="STRING" id="6265.A0A0B2VAG5"/>
<dbReference type="AlphaFoldDB" id="A0A0B2VAG5"/>
<feature type="domain" description="VWFA" evidence="2">
    <location>
        <begin position="110"/>
        <end position="279"/>
    </location>
</feature>
<accession>A0A0B2VAG5</accession>
<dbReference type="Gene3D" id="3.40.50.410">
    <property type="entry name" value="von Willebrand factor, type A domain"/>
    <property type="match status" value="1"/>
</dbReference>
<comment type="caution">
    <text evidence="3">The sequence shown here is derived from an EMBL/GenBank/DDBJ whole genome shotgun (WGS) entry which is preliminary data.</text>
</comment>
<reference evidence="3 4" key="1">
    <citation type="submission" date="2014-11" db="EMBL/GenBank/DDBJ databases">
        <title>Genetic blueprint of the zoonotic pathogen Toxocara canis.</title>
        <authorList>
            <person name="Zhu X.-Q."/>
            <person name="Korhonen P.K."/>
            <person name="Cai H."/>
            <person name="Young N.D."/>
            <person name="Nejsum P."/>
            <person name="von Samson-Himmelstjerna G."/>
            <person name="Boag P.R."/>
            <person name="Tan P."/>
            <person name="Li Q."/>
            <person name="Min J."/>
            <person name="Yang Y."/>
            <person name="Wang X."/>
            <person name="Fang X."/>
            <person name="Hall R.S."/>
            <person name="Hofmann A."/>
            <person name="Sternberg P.W."/>
            <person name="Jex A.R."/>
            <person name="Gasser R.B."/>
        </authorList>
    </citation>
    <scope>NUCLEOTIDE SEQUENCE [LARGE SCALE GENOMIC DNA]</scope>
    <source>
        <strain evidence="3">PN_DK_2014</strain>
    </source>
</reference>
<dbReference type="InterPro" id="IPR036465">
    <property type="entry name" value="vWFA_dom_sf"/>
</dbReference>
<protein>
    <submittedName>
        <fullName evidence="3">Transmembrane cell adhesion receptor mua-3</fullName>
    </submittedName>
</protein>
<organism evidence="3 4">
    <name type="scientific">Toxocara canis</name>
    <name type="common">Canine roundworm</name>
    <dbReference type="NCBI Taxonomy" id="6265"/>
    <lineage>
        <taxon>Eukaryota</taxon>
        <taxon>Metazoa</taxon>
        <taxon>Ecdysozoa</taxon>
        <taxon>Nematoda</taxon>
        <taxon>Chromadorea</taxon>
        <taxon>Rhabditida</taxon>
        <taxon>Spirurina</taxon>
        <taxon>Ascaridomorpha</taxon>
        <taxon>Ascaridoidea</taxon>
        <taxon>Toxocaridae</taxon>
        <taxon>Toxocara</taxon>
    </lineage>
</organism>
<keyword evidence="3" id="KW-0472">Membrane</keyword>
<dbReference type="EMBL" id="JPKZ01002088">
    <property type="protein sequence ID" value="KHN78503.1"/>
    <property type="molecule type" value="Genomic_DNA"/>
</dbReference>
<feature type="chain" id="PRO_5002079866" evidence="1">
    <location>
        <begin position="18"/>
        <end position="279"/>
    </location>
</feature>
<dbReference type="Pfam" id="PF00092">
    <property type="entry name" value="VWA"/>
    <property type="match status" value="1"/>
</dbReference>
<evidence type="ECO:0000313" key="4">
    <source>
        <dbReference type="Proteomes" id="UP000031036"/>
    </source>
</evidence>
<keyword evidence="4" id="KW-1185">Reference proteome</keyword>
<evidence type="ECO:0000259" key="2">
    <source>
        <dbReference type="PROSITE" id="PS50234"/>
    </source>
</evidence>
<dbReference type="InterPro" id="IPR050525">
    <property type="entry name" value="ECM_Assembly_Org"/>
</dbReference>
<keyword evidence="1" id="KW-0732">Signal</keyword>
<evidence type="ECO:0000313" key="3">
    <source>
        <dbReference type="EMBL" id="KHN78503.1"/>
    </source>
</evidence>
<dbReference type="PANTHER" id="PTHR24020:SF84">
    <property type="entry name" value="VWFA DOMAIN-CONTAINING PROTEIN"/>
    <property type="match status" value="1"/>
</dbReference>
<keyword evidence="3" id="KW-0675">Receptor</keyword>
<dbReference type="OrthoDB" id="6132182at2759"/>
<dbReference type="PANTHER" id="PTHR24020">
    <property type="entry name" value="COLLAGEN ALPHA"/>
    <property type="match status" value="1"/>
</dbReference>
<gene>
    <name evidence="3" type="primary">mua-3</name>
    <name evidence="3" type="ORF">Tcan_13426</name>
</gene>
<proteinExistence type="predicted"/>
<evidence type="ECO:0000256" key="1">
    <source>
        <dbReference type="SAM" id="SignalP"/>
    </source>
</evidence>
<sequence>MRFWIFIWFVELVIVYSQQTSTKPRVFQYFVRAHVPNCECSTRATQTYTIPSIVEWTTKPTRTTTERPKIPPKTVKESAKVTKMIFTQATALPSATSTTTLPRVNCEISDILFVLDSTGSVRHFYEQQKRYMASIINAMNIGPHAQHVGLIIYSSKSRKKLVVQMDDEPDKESFLKTIDRLPYFGGITATGAALDLSLQALEKRRLDKRTVVVVLTDGFSFDRVQEPSKQLHALPNVITIAAGVADPYRRDELITIAGSPDRVFIGESEKAKVLNAMRC</sequence>
<dbReference type="SMART" id="SM00327">
    <property type="entry name" value="VWA"/>
    <property type="match status" value="1"/>
</dbReference>
<keyword evidence="3" id="KW-0812">Transmembrane</keyword>
<feature type="signal peptide" evidence="1">
    <location>
        <begin position="1"/>
        <end position="17"/>
    </location>
</feature>
<dbReference type="InterPro" id="IPR002035">
    <property type="entry name" value="VWF_A"/>
</dbReference>